<reference evidence="1" key="1">
    <citation type="journal article" date="2020" name="Cell">
        <title>Large-Scale Comparative Analyses of Tick Genomes Elucidate Their Genetic Diversity and Vector Capacities.</title>
        <authorList>
            <consortium name="Tick Genome and Microbiome Consortium (TIGMIC)"/>
            <person name="Jia N."/>
            <person name="Wang J."/>
            <person name="Shi W."/>
            <person name="Du L."/>
            <person name="Sun Y."/>
            <person name="Zhan W."/>
            <person name="Jiang J.F."/>
            <person name="Wang Q."/>
            <person name="Zhang B."/>
            <person name="Ji P."/>
            <person name="Bell-Sakyi L."/>
            <person name="Cui X.M."/>
            <person name="Yuan T.T."/>
            <person name="Jiang B.G."/>
            <person name="Yang W.F."/>
            <person name="Lam T.T."/>
            <person name="Chang Q.C."/>
            <person name="Ding S.J."/>
            <person name="Wang X.J."/>
            <person name="Zhu J.G."/>
            <person name="Ruan X.D."/>
            <person name="Zhao L."/>
            <person name="Wei J.T."/>
            <person name="Ye R.Z."/>
            <person name="Que T.C."/>
            <person name="Du C.H."/>
            <person name="Zhou Y.H."/>
            <person name="Cheng J.X."/>
            <person name="Dai P.F."/>
            <person name="Guo W.B."/>
            <person name="Han X.H."/>
            <person name="Huang E.J."/>
            <person name="Li L.F."/>
            <person name="Wei W."/>
            <person name="Gao Y.C."/>
            <person name="Liu J.Z."/>
            <person name="Shao H.Z."/>
            <person name="Wang X."/>
            <person name="Wang C.C."/>
            <person name="Yang T.C."/>
            <person name="Huo Q.B."/>
            <person name="Li W."/>
            <person name="Chen H.Y."/>
            <person name="Chen S.E."/>
            <person name="Zhou L.G."/>
            <person name="Ni X.B."/>
            <person name="Tian J.H."/>
            <person name="Sheng Y."/>
            <person name="Liu T."/>
            <person name="Pan Y.S."/>
            <person name="Xia L.Y."/>
            <person name="Li J."/>
            <person name="Zhao F."/>
            <person name="Cao W.C."/>
        </authorList>
    </citation>
    <scope>NUCLEOTIDE SEQUENCE</scope>
    <source>
        <strain evidence="1">Rmic-2018</strain>
    </source>
</reference>
<dbReference type="AlphaFoldDB" id="A0A9J6EJ63"/>
<dbReference type="VEuPathDB" id="VectorBase:LOC119177966"/>
<protein>
    <submittedName>
        <fullName evidence="1">Uncharacterized protein</fullName>
    </submittedName>
</protein>
<organism evidence="1 2">
    <name type="scientific">Rhipicephalus microplus</name>
    <name type="common">Cattle tick</name>
    <name type="synonym">Boophilus microplus</name>
    <dbReference type="NCBI Taxonomy" id="6941"/>
    <lineage>
        <taxon>Eukaryota</taxon>
        <taxon>Metazoa</taxon>
        <taxon>Ecdysozoa</taxon>
        <taxon>Arthropoda</taxon>
        <taxon>Chelicerata</taxon>
        <taxon>Arachnida</taxon>
        <taxon>Acari</taxon>
        <taxon>Parasitiformes</taxon>
        <taxon>Ixodida</taxon>
        <taxon>Ixodoidea</taxon>
        <taxon>Ixodidae</taxon>
        <taxon>Rhipicephalinae</taxon>
        <taxon>Rhipicephalus</taxon>
        <taxon>Boophilus</taxon>
    </lineage>
</organism>
<accession>A0A9J6EJ63</accession>
<keyword evidence="2" id="KW-1185">Reference proteome</keyword>
<gene>
    <name evidence="1" type="ORF">HPB51_025161</name>
</gene>
<comment type="caution">
    <text evidence="1">The sequence shown here is derived from an EMBL/GenBank/DDBJ whole genome shotgun (WGS) entry which is preliminary data.</text>
</comment>
<evidence type="ECO:0000313" key="1">
    <source>
        <dbReference type="EMBL" id="KAH8034499.1"/>
    </source>
</evidence>
<reference evidence="1" key="2">
    <citation type="submission" date="2021-09" db="EMBL/GenBank/DDBJ databases">
        <authorList>
            <person name="Jia N."/>
            <person name="Wang J."/>
            <person name="Shi W."/>
            <person name="Du L."/>
            <person name="Sun Y."/>
            <person name="Zhan W."/>
            <person name="Jiang J."/>
            <person name="Wang Q."/>
            <person name="Zhang B."/>
            <person name="Ji P."/>
            <person name="Sakyi L.B."/>
            <person name="Cui X."/>
            <person name="Yuan T."/>
            <person name="Jiang B."/>
            <person name="Yang W."/>
            <person name="Lam T.T.-Y."/>
            <person name="Chang Q."/>
            <person name="Ding S."/>
            <person name="Wang X."/>
            <person name="Zhu J."/>
            <person name="Ruan X."/>
            <person name="Zhao L."/>
            <person name="Wei J."/>
            <person name="Que T."/>
            <person name="Du C."/>
            <person name="Cheng J."/>
            <person name="Dai P."/>
            <person name="Han X."/>
            <person name="Huang E."/>
            <person name="Gao Y."/>
            <person name="Liu J."/>
            <person name="Shao H."/>
            <person name="Ye R."/>
            <person name="Li L."/>
            <person name="Wei W."/>
            <person name="Wang X."/>
            <person name="Wang C."/>
            <person name="Huo Q."/>
            <person name="Li W."/>
            <person name="Guo W."/>
            <person name="Chen H."/>
            <person name="Chen S."/>
            <person name="Zhou L."/>
            <person name="Zhou L."/>
            <person name="Ni X."/>
            <person name="Tian J."/>
            <person name="Zhou Y."/>
            <person name="Sheng Y."/>
            <person name="Liu T."/>
            <person name="Pan Y."/>
            <person name="Xia L."/>
            <person name="Li J."/>
            <person name="Zhao F."/>
            <person name="Cao W."/>
        </authorList>
    </citation>
    <scope>NUCLEOTIDE SEQUENCE</scope>
    <source>
        <strain evidence="1">Rmic-2018</strain>
        <tissue evidence="1">Larvae</tissue>
    </source>
</reference>
<proteinExistence type="predicted"/>
<name>A0A9J6EJ63_RHIMP</name>
<evidence type="ECO:0000313" key="2">
    <source>
        <dbReference type="Proteomes" id="UP000821866"/>
    </source>
</evidence>
<dbReference type="Proteomes" id="UP000821866">
    <property type="component" value="Chromosome 2"/>
</dbReference>
<sequence>MPTATGYLEGQPVTVLRDSGYNTVLVKRSLVPEKSFTSITRTVHILDGSSRQLPEAKVYIDCPFFRGPTVALCMKKPLYDVFLGNIDRVIFLSGSTTAHHLSDVARLHKESTPAGELAPYPSVSPVLPTLSAVTRRTREMKLPVVASNELVVTPQVLGKVAERR</sequence>
<dbReference type="EMBL" id="JABSTU010000004">
    <property type="protein sequence ID" value="KAH8034499.1"/>
    <property type="molecule type" value="Genomic_DNA"/>
</dbReference>